<keyword evidence="3" id="KW-1185">Reference proteome</keyword>
<sequence>MLDTNTIVRFVTGEPEKQAVEVAGLVTLAEQGKIRLIVLPMVVAESVFVLNGFYKHPRAAVAEALSHLISSPGFQCSELDRLLRALKLFGVGRLDFVDCYLAAASILEKLPVASFDKDFDKLHGVTRKAPGSFRG</sequence>
<dbReference type="RefSeq" id="WP_211631189.1">
    <property type="nucleotide sequence ID" value="NZ_CP073100.1"/>
</dbReference>
<dbReference type="KEGG" id="lamb:KBB96_19610"/>
<evidence type="ECO:0000259" key="1">
    <source>
        <dbReference type="Pfam" id="PF01850"/>
    </source>
</evidence>
<gene>
    <name evidence="2" type="ORF">KBB96_19610</name>
</gene>
<accession>A0A975G988</accession>
<dbReference type="EMBL" id="CP073100">
    <property type="protein sequence ID" value="QUE51050.1"/>
    <property type="molecule type" value="Genomic_DNA"/>
</dbReference>
<dbReference type="SUPFAM" id="SSF88723">
    <property type="entry name" value="PIN domain-like"/>
    <property type="match status" value="1"/>
</dbReference>
<organism evidence="2 3">
    <name type="scientific">Luteolibacter ambystomatis</name>
    <dbReference type="NCBI Taxonomy" id="2824561"/>
    <lineage>
        <taxon>Bacteria</taxon>
        <taxon>Pseudomonadati</taxon>
        <taxon>Verrucomicrobiota</taxon>
        <taxon>Verrucomicrobiia</taxon>
        <taxon>Verrucomicrobiales</taxon>
        <taxon>Verrucomicrobiaceae</taxon>
        <taxon>Luteolibacter</taxon>
    </lineage>
</organism>
<evidence type="ECO:0000313" key="2">
    <source>
        <dbReference type="EMBL" id="QUE51050.1"/>
    </source>
</evidence>
<protein>
    <submittedName>
        <fullName evidence="2">PIN domain-containing protein</fullName>
    </submittedName>
</protein>
<dbReference type="Pfam" id="PF01850">
    <property type="entry name" value="PIN"/>
    <property type="match status" value="1"/>
</dbReference>
<dbReference type="InterPro" id="IPR002716">
    <property type="entry name" value="PIN_dom"/>
</dbReference>
<dbReference type="Proteomes" id="UP000676169">
    <property type="component" value="Chromosome"/>
</dbReference>
<name>A0A975G988_9BACT</name>
<dbReference type="Gene3D" id="3.40.50.1010">
    <property type="entry name" value="5'-nuclease"/>
    <property type="match status" value="1"/>
</dbReference>
<feature type="domain" description="PIN" evidence="1">
    <location>
        <begin position="1"/>
        <end position="122"/>
    </location>
</feature>
<evidence type="ECO:0000313" key="3">
    <source>
        <dbReference type="Proteomes" id="UP000676169"/>
    </source>
</evidence>
<dbReference type="AlphaFoldDB" id="A0A975G988"/>
<dbReference type="InterPro" id="IPR029060">
    <property type="entry name" value="PIN-like_dom_sf"/>
</dbReference>
<reference evidence="2" key="1">
    <citation type="submission" date="2021-04" db="EMBL/GenBank/DDBJ databases">
        <title>Luteolibacter sp. 32A isolated from the skin of an Anderson's salamander (Ambystoma andersonii).</title>
        <authorList>
            <person name="Spergser J."/>
            <person name="Busse H.-J."/>
        </authorList>
    </citation>
    <scope>NUCLEOTIDE SEQUENCE</scope>
    <source>
        <strain evidence="2">32A</strain>
    </source>
</reference>
<proteinExistence type="predicted"/>